<reference evidence="1" key="1">
    <citation type="submission" date="2015-11" db="EMBL/GenBank/DDBJ databases">
        <title>De novo transcriptome assembly of four potential Pierce s Disease insect vectors from Arizona vineyards.</title>
        <authorList>
            <person name="Tassone E.E."/>
        </authorList>
    </citation>
    <scope>NUCLEOTIDE SEQUENCE</scope>
</reference>
<gene>
    <name evidence="1" type="ORF">g.44159</name>
</gene>
<dbReference type="EMBL" id="GECZ01011460">
    <property type="protein sequence ID" value="JAS58309.1"/>
    <property type="molecule type" value="Transcribed_RNA"/>
</dbReference>
<feature type="non-terminal residue" evidence="1">
    <location>
        <position position="109"/>
    </location>
</feature>
<feature type="non-terminal residue" evidence="1">
    <location>
        <position position="1"/>
    </location>
</feature>
<dbReference type="AlphaFoldDB" id="A0A1B6G7C3"/>
<evidence type="ECO:0000313" key="1">
    <source>
        <dbReference type="EMBL" id="JAS58309.1"/>
    </source>
</evidence>
<protein>
    <recommendedName>
        <fullName evidence="2">HTH CENPB-type domain-containing protein</fullName>
    </recommendedName>
</protein>
<organism evidence="1">
    <name type="scientific">Cuerna arida</name>
    <dbReference type="NCBI Taxonomy" id="1464854"/>
    <lineage>
        <taxon>Eukaryota</taxon>
        <taxon>Metazoa</taxon>
        <taxon>Ecdysozoa</taxon>
        <taxon>Arthropoda</taxon>
        <taxon>Hexapoda</taxon>
        <taxon>Insecta</taxon>
        <taxon>Pterygota</taxon>
        <taxon>Neoptera</taxon>
        <taxon>Paraneoptera</taxon>
        <taxon>Hemiptera</taxon>
        <taxon>Auchenorrhyncha</taxon>
        <taxon>Membracoidea</taxon>
        <taxon>Cicadellidae</taxon>
        <taxon>Cicadellinae</taxon>
        <taxon>Proconiini</taxon>
        <taxon>Cuerna</taxon>
    </lineage>
</organism>
<accession>A0A1B6G7C3</accession>
<name>A0A1B6G7C3_9HEMI</name>
<sequence>VQRILVELKRENPFTNGRPGRKWYNGFLSRNPQLAERMAQNLTKSRADVTEASIKAWFTEVYDYLKSNKIESVLEHPECIFNADETAFFLNPAGNKVLVEKGQKSVYQR</sequence>
<proteinExistence type="predicted"/>
<evidence type="ECO:0008006" key="2">
    <source>
        <dbReference type="Google" id="ProtNLM"/>
    </source>
</evidence>